<dbReference type="OrthoDB" id="408631at2759"/>
<dbReference type="PROSITE" id="PS01173">
    <property type="entry name" value="LIPASE_GDXG_HIS"/>
    <property type="match status" value="1"/>
</dbReference>
<gene>
    <name evidence="5" type="ORF">MUK42_04116</name>
</gene>
<feature type="region of interest" description="Disordered" evidence="3">
    <location>
        <begin position="28"/>
        <end position="50"/>
    </location>
</feature>
<keyword evidence="6" id="KW-1185">Reference proteome</keyword>
<accession>A0A9E7KB54</accession>
<dbReference type="InterPro" id="IPR002168">
    <property type="entry name" value="Lipase_GDXG_HIS_AS"/>
</dbReference>
<dbReference type="EMBL" id="CP097508">
    <property type="protein sequence ID" value="URE13628.1"/>
    <property type="molecule type" value="Genomic_DNA"/>
</dbReference>
<dbReference type="AlphaFoldDB" id="A0A9E7KB54"/>
<dbReference type="InterPro" id="IPR029058">
    <property type="entry name" value="AB_hydrolase_fold"/>
</dbReference>
<proteinExistence type="inferred from homology"/>
<dbReference type="Gene3D" id="3.40.50.1820">
    <property type="entry name" value="alpha/beta hydrolase"/>
    <property type="match status" value="1"/>
</dbReference>
<evidence type="ECO:0000256" key="1">
    <source>
        <dbReference type="ARBA" id="ARBA00010515"/>
    </source>
</evidence>
<name>A0A9E7KB54_9LILI</name>
<sequence>MEHACAENASSNSTSFFLQIVEHPDGTVTRPVSPLAPPSGEQSDAPVISKDVPLNPTKNTWLRIYRPNPLPPARKLPVVIYFHGGGFVIFSAASAFYHNSCEAMTRAVSALVISLEYRLAPEHRLPAAYEDAVETVLWVQSQARDPTGGDPWVTGHGDFSRCFLMGSSAGANMAYHAGLLATALELLPLRLLGLILNQPYFGGVERTPSETRSEEDIILPLRANDMLWRLALPMGADRDHEFCNPAVAVPPELRHLPSCLVKGYEGDPLVDRQREFAKMLEREGASVVALFDEGGFHAVELFDPATAEALFAEVRQFISGGCYNAVRSSHIAVRRRRPLPIASRDSPHGSCGTD</sequence>
<evidence type="ECO:0000313" key="6">
    <source>
        <dbReference type="Proteomes" id="UP001055439"/>
    </source>
</evidence>
<evidence type="ECO:0000256" key="3">
    <source>
        <dbReference type="SAM" id="MobiDB-lite"/>
    </source>
</evidence>
<dbReference type="Pfam" id="PF07859">
    <property type="entry name" value="Abhydrolase_3"/>
    <property type="match status" value="1"/>
</dbReference>
<evidence type="ECO:0000256" key="2">
    <source>
        <dbReference type="ARBA" id="ARBA00022801"/>
    </source>
</evidence>
<protein>
    <submittedName>
        <fullName evidence="5">Carboxylesterase family</fullName>
    </submittedName>
</protein>
<comment type="similarity">
    <text evidence="1">Belongs to the 'GDXG' lipolytic enzyme family.</text>
</comment>
<dbReference type="PANTHER" id="PTHR23024:SF393">
    <property type="entry name" value="OS08G0547800 PROTEIN"/>
    <property type="match status" value="1"/>
</dbReference>
<keyword evidence="2" id="KW-0378">Hydrolase</keyword>
<dbReference type="PANTHER" id="PTHR23024">
    <property type="entry name" value="ARYLACETAMIDE DEACETYLASE"/>
    <property type="match status" value="1"/>
</dbReference>
<evidence type="ECO:0000259" key="4">
    <source>
        <dbReference type="Pfam" id="PF07859"/>
    </source>
</evidence>
<dbReference type="Proteomes" id="UP001055439">
    <property type="component" value="Chromosome 6"/>
</dbReference>
<organism evidence="5 6">
    <name type="scientific">Musa troglodytarum</name>
    <name type="common">fe'i banana</name>
    <dbReference type="NCBI Taxonomy" id="320322"/>
    <lineage>
        <taxon>Eukaryota</taxon>
        <taxon>Viridiplantae</taxon>
        <taxon>Streptophyta</taxon>
        <taxon>Embryophyta</taxon>
        <taxon>Tracheophyta</taxon>
        <taxon>Spermatophyta</taxon>
        <taxon>Magnoliopsida</taxon>
        <taxon>Liliopsida</taxon>
        <taxon>Zingiberales</taxon>
        <taxon>Musaceae</taxon>
        <taxon>Musa</taxon>
    </lineage>
</organism>
<feature type="domain" description="Alpha/beta hydrolase fold-3" evidence="4">
    <location>
        <begin position="79"/>
        <end position="299"/>
    </location>
</feature>
<dbReference type="InterPro" id="IPR013094">
    <property type="entry name" value="AB_hydrolase_3"/>
</dbReference>
<dbReference type="GO" id="GO:0016787">
    <property type="term" value="F:hydrolase activity"/>
    <property type="evidence" value="ECO:0007669"/>
    <property type="project" value="UniProtKB-KW"/>
</dbReference>
<evidence type="ECO:0000313" key="5">
    <source>
        <dbReference type="EMBL" id="URE13628.1"/>
    </source>
</evidence>
<dbReference type="SUPFAM" id="SSF53474">
    <property type="entry name" value="alpha/beta-Hydrolases"/>
    <property type="match status" value="1"/>
</dbReference>
<reference evidence="5" key="1">
    <citation type="submission" date="2022-05" db="EMBL/GenBank/DDBJ databases">
        <title>The Musa troglodytarum L. genome provides insights into the mechanism of non-climacteric behaviour and enrichment of carotenoids.</title>
        <authorList>
            <person name="Wang J."/>
        </authorList>
    </citation>
    <scope>NUCLEOTIDE SEQUENCE</scope>
    <source>
        <tissue evidence="5">Leaf</tissue>
    </source>
</reference>
<dbReference type="InterPro" id="IPR050466">
    <property type="entry name" value="Carboxylest/Gibb_receptor"/>
</dbReference>